<sequence length="131" mass="14947">MTEADRHDPVLTIPLTANVAKAWAGLLGSEHQLQSQWTLDRPELSPNLVENTKFAKLRDGGVRIHGVVGTFDVLAPDAMVFYERCRENEVEGEWLKWEGQMHCFPLAWKYGLFEGNEGLRWIVNVLERSVI</sequence>
<gene>
    <name evidence="1" type="ORF">K435DRAFT_776616</name>
</gene>
<dbReference type="Proteomes" id="UP000297245">
    <property type="component" value="Unassembled WGS sequence"/>
</dbReference>
<protein>
    <recommendedName>
        <fullName evidence="3">Alpha/beta hydrolase fold-3 domain-containing protein</fullName>
    </recommendedName>
</protein>
<dbReference type="InterPro" id="IPR029058">
    <property type="entry name" value="AB_hydrolase_fold"/>
</dbReference>
<evidence type="ECO:0000313" key="1">
    <source>
        <dbReference type="EMBL" id="THV00250.1"/>
    </source>
</evidence>
<keyword evidence="2" id="KW-1185">Reference proteome</keyword>
<proteinExistence type="predicted"/>
<dbReference type="OrthoDB" id="2152029at2759"/>
<evidence type="ECO:0008006" key="3">
    <source>
        <dbReference type="Google" id="ProtNLM"/>
    </source>
</evidence>
<dbReference type="AlphaFoldDB" id="A0A4S8MCQ8"/>
<dbReference type="EMBL" id="ML179106">
    <property type="protein sequence ID" value="THV00250.1"/>
    <property type="molecule type" value="Genomic_DNA"/>
</dbReference>
<organism evidence="1 2">
    <name type="scientific">Dendrothele bispora (strain CBS 962.96)</name>
    <dbReference type="NCBI Taxonomy" id="1314807"/>
    <lineage>
        <taxon>Eukaryota</taxon>
        <taxon>Fungi</taxon>
        <taxon>Dikarya</taxon>
        <taxon>Basidiomycota</taxon>
        <taxon>Agaricomycotina</taxon>
        <taxon>Agaricomycetes</taxon>
        <taxon>Agaricomycetidae</taxon>
        <taxon>Agaricales</taxon>
        <taxon>Agaricales incertae sedis</taxon>
        <taxon>Dendrothele</taxon>
    </lineage>
</organism>
<name>A0A4S8MCQ8_DENBC</name>
<reference evidence="1 2" key="1">
    <citation type="journal article" date="2019" name="Nat. Ecol. Evol.">
        <title>Megaphylogeny resolves global patterns of mushroom evolution.</title>
        <authorList>
            <person name="Varga T."/>
            <person name="Krizsan K."/>
            <person name="Foldi C."/>
            <person name="Dima B."/>
            <person name="Sanchez-Garcia M."/>
            <person name="Sanchez-Ramirez S."/>
            <person name="Szollosi G.J."/>
            <person name="Szarkandi J.G."/>
            <person name="Papp V."/>
            <person name="Albert L."/>
            <person name="Andreopoulos W."/>
            <person name="Angelini C."/>
            <person name="Antonin V."/>
            <person name="Barry K.W."/>
            <person name="Bougher N.L."/>
            <person name="Buchanan P."/>
            <person name="Buyck B."/>
            <person name="Bense V."/>
            <person name="Catcheside P."/>
            <person name="Chovatia M."/>
            <person name="Cooper J."/>
            <person name="Damon W."/>
            <person name="Desjardin D."/>
            <person name="Finy P."/>
            <person name="Geml J."/>
            <person name="Haridas S."/>
            <person name="Hughes K."/>
            <person name="Justo A."/>
            <person name="Karasinski D."/>
            <person name="Kautmanova I."/>
            <person name="Kiss B."/>
            <person name="Kocsube S."/>
            <person name="Kotiranta H."/>
            <person name="LaButti K.M."/>
            <person name="Lechner B.E."/>
            <person name="Liimatainen K."/>
            <person name="Lipzen A."/>
            <person name="Lukacs Z."/>
            <person name="Mihaltcheva S."/>
            <person name="Morgado L.N."/>
            <person name="Niskanen T."/>
            <person name="Noordeloos M.E."/>
            <person name="Ohm R.A."/>
            <person name="Ortiz-Santana B."/>
            <person name="Ovrebo C."/>
            <person name="Racz N."/>
            <person name="Riley R."/>
            <person name="Savchenko A."/>
            <person name="Shiryaev A."/>
            <person name="Soop K."/>
            <person name="Spirin V."/>
            <person name="Szebenyi C."/>
            <person name="Tomsovsky M."/>
            <person name="Tulloss R.E."/>
            <person name="Uehling J."/>
            <person name="Grigoriev I.V."/>
            <person name="Vagvolgyi C."/>
            <person name="Papp T."/>
            <person name="Martin F.M."/>
            <person name="Miettinen O."/>
            <person name="Hibbett D.S."/>
            <person name="Nagy L.G."/>
        </authorList>
    </citation>
    <scope>NUCLEOTIDE SEQUENCE [LARGE SCALE GENOMIC DNA]</scope>
    <source>
        <strain evidence="1 2">CBS 962.96</strain>
    </source>
</reference>
<dbReference type="Gene3D" id="3.40.50.1820">
    <property type="entry name" value="alpha/beta hydrolase"/>
    <property type="match status" value="1"/>
</dbReference>
<dbReference type="SUPFAM" id="SSF53474">
    <property type="entry name" value="alpha/beta-Hydrolases"/>
    <property type="match status" value="1"/>
</dbReference>
<evidence type="ECO:0000313" key="2">
    <source>
        <dbReference type="Proteomes" id="UP000297245"/>
    </source>
</evidence>
<accession>A0A4S8MCQ8</accession>